<evidence type="ECO:0000313" key="3">
    <source>
        <dbReference type="Proteomes" id="UP001194746"/>
    </source>
</evidence>
<feature type="compositionally biased region" description="Acidic residues" evidence="1">
    <location>
        <begin position="178"/>
        <end position="189"/>
    </location>
</feature>
<feature type="region of interest" description="Disordered" evidence="1">
    <location>
        <begin position="241"/>
        <end position="287"/>
    </location>
</feature>
<feature type="compositionally biased region" description="Polar residues" evidence="1">
    <location>
        <begin position="194"/>
        <end position="208"/>
    </location>
</feature>
<feature type="compositionally biased region" description="Gly residues" evidence="1">
    <location>
        <begin position="62"/>
        <end position="71"/>
    </location>
</feature>
<organism evidence="2 3">
    <name type="scientific">Aspergillus nanangensis</name>
    <dbReference type="NCBI Taxonomy" id="2582783"/>
    <lineage>
        <taxon>Eukaryota</taxon>
        <taxon>Fungi</taxon>
        <taxon>Dikarya</taxon>
        <taxon>Ascomycota</taxon>
        <taxon>Pezizomycotina</taxon>
        <taxon>Eurotiomycetes</taxon>
        <taxon>Eurotiomycetidae</taxon>
        <taxon>Eurotiales</taxon>
        <taxon>Aspergillaceae</taxon>
        <taxon>Aspergillus</taxon>
        <taxon>Aspergillus subgen. Circumdati</taxon>
    </lineage>
</organism>
<keyword evidence="3" id="KW-1185">Reference proteome</keyword>
<reference evidence="2" key="2">
    <citation type="submission" date="2020-02" db="EMBL/GenBank/DDBJ databases">
        <authorList>
            <person name="Gilchrist C.L.M."/>
            <person name="Chooi Y.-H."/>
        </authorList>
    </citation>
    <scope>NUCLEOTIDE SEQUENCE</scope>
    <source>
        <strain evidence="2">MST-FP2251</strain>
    </source>
</reference>
<feature type="compositionally biased region" description="Polar residues" evidence="1">
    <location>
        <begin position="48"/>
        <end position="60"/>
    </location>
</feature>
<name>A0AAD4CYL3_ASPNN</name>
<evidence type="ECO:0000256" key="1">
    <source>
        <dbReference type="SAM" id="MobiDB-lite"/>
    </source>
</evidence>
<dbReference type="Proteomes" id="UP001194746">
    <property type="component" value="Unassembled WGS sequence"/>
</dbReference>
<accession>A0AAD4CYL3</accession>
<feature type="compositionally biased region" description="Low complexity" evidence="1">
    <location>
        <begin position="133"/>
        <end position="149"/>
    </location>
</feature>
<feature type="region of interest" description="Disordered" evidence="1">
    <location>
        <begin position="1"/>
        <end position="76"/>
    </location>
</feature>
<dbReference type="AlphaFoldDB" id="A0AAD4CYL3"/>
<feature type="compositionally biased region" description="Basic and acidic residues" evidence="1">
    <location>
        <begin position="167"/>
        <end position="177"/>
    </location>
</feature>
<comment type="caution">
    <text evidence="2">The sequence shown here is derived from an EMBL/GenBank/DDBJ whole genome shotgun (WGS) entry which is preliminary data.</text>
</comment>
<protein>
    <submittedName>
        <fullName evidence="2">Uncharacterized protein</fullName>
    </submittedName>
</protein>
<evidence type="ECO:0000313" key="2">
    <source>
        <dbReference type="EMBL" id="KAF9894861.1"/>
    </source>
</evidence>
<feature type="compositionally biased region" description="Basic residues" evidence="1">
    <location>
        <begin position="14"/>
        <end position="25"/>
    </location>
</feature>
<reference evidence="2" key="1">
    <citation type="journal article" date="2019" name="Beilstein J. Org. Chem.">
        <title>Nanangenines: drimane sesquiterpenoids as the dominant metabolite cohort of a novel Australian fungus, Aspergillus nanangensis.</title>
        <authorList>
            <person name="Lacey H.J."/>
            <person name="Gilchrist C.L.M."/>
            <person name="Crombie A."/>
            <person name="Kalaitzis J.A."/>
            <person name="Vuong D."/>
            <person name="Rutledge P.J."/>
            <person name="Turner P."/>
            <person name="Pitt J.I."/>
            <person name="Lacey E."/>
            <person name="Chooi Y.H."/>
            <person name="Piggott A.M."/>
        </authorList>
    </citation>
    <scope>NUCLEOTIDE SEQUENCE</scope>
    <source>
        <strain evidence="2">MST-FP2251</strain>
    </source>
</reference>
<gene>
    <name evidence="2" type="ORF">FE257_004482</name>
</gene>
<proteinExistence type="predicted"/>
<feature type="compositionally biased region" description="Acidic residues" evidence="1">
    <location>
        <begin position="276"/>
        <end position="287"/>
    </location>
</feature>
<sequence length="287" mass="31364">MDRLKGFISGCIQARKRTKRQRQYHHPSWLEPSSPPPSSWESISSCPHNTSTATSTSITRQEGGGGGGGCIQLGQLPQEPHQLLSKRSSIRIVPVTESESDDININTTDEFSCFDSKPTLSTPNFPYEDNSESETSTSDSGPGPSTISPSPNPDPSSSPNHSIPRRPLPDPKPRLIEDIPEEDETDDPEVTAPTRVSSEIQTQTQNLPTWRVSRRKSLVDILHLLQSTASTTAPKLSSIKLPIPHRSPLRKRPASTTSLPSLSSSLSTVPTTTRGEEEDVEESEEVQ</sequence>
<dbReference type="EMBL" id="VCAU01000002">
    <property type="protein sequence ID" value="KAF9894861.1"/>
    <property type="molecule type" value="Genomic_DNA"/>
</dbReference>
<feature type="compositionally biased region" description="Low complexity" evidence="1">
    <location>
        <begin position="255"/>
        <end position="273"/>
    </location>
</feature>
<feature type="region of interest" description="Disordered" evidence="1">
    <location>
        <begin position="101"/>
        <end position="208"/>
    </location>
</feature>